<dbReference type="SUPFAM" id="SSF81665">
    <property type="entry name" value="Calcium ATPase, transmembrane domain M"/>
    <property type="match status" value="1"/>
</dbReference>
<comment type="caution">
    <text evidence="3">The sequence shown here is derived from an EMBL/GenBank/DDBJ whole genome shotgun (WGS) entry which is preliminary data.</text>
</comment>
<keyword evidence="1" id="KW-0812">Transmembrane</keyword>
<dbReference type="PANTHER" id="PTHR42861">
    <property type="entry name" value="CALCIUM-TRANSPORTING ATPASE"/>
    <property type="match status" value="1"/>
</dbReference>
<dbReference type="InterPro" id="IPR023298">
    <property type="entry name" value="ATPase_P-typ_TM_dom_sf"/>
</dbReference>
<gene>
    <name evidence="3" type="ORF">JCM15093_90</name>
</gene>
<organism evidence="3 4">
    <name type="scientific">Bacteroides graminisolvens DSM 19988 = JCM 15093</name>
    <dbReference type="NCBI Taxonomy" id="1121097"/>
    <lineage>
        <taxon>Bacteria</taxon>
        <taxon>Pseudomonadati</taxon>
        <taxon>Bacteroidota</taxon>
        <taxon>Bacteroidia</taxon>
        <taxon>Bacteroidales</taxon>
        <taxon>Bacteroidaceae</taxon>
        <taxon>Bacteroides</taxon>
    </lineage>
</organism>
<dbReference type="Gene3D" id="1.20.1110.10">
    <property type="entry name" value="Calcium-transporting ATPase, transmembrane domain"/>
    <property type="match status" value="1"/>
</dbReference>
<keyword evidence="1" id="KW-0472">Membrane</keyword>
<dbReference type="SMART" id="SM00831">
    <property type="entry name" value="Cation_ATPase_N"/>
    <property type="match status" value="1"/>
</dbReference>
<accession>A0A069CYA2</accession>
<keyword evidence="1" id="KW-1133">Transmembrane helix</keyword>
<keyword evidence="4" id="KW-1185">Reference proteome</keyword>
<protein>
    <submittedName>
        <fullName evidence="3">Cation transport ATPase</fullName>
    </submittedName>
</protein>
<dbReference type="Pfam" id="PF00690">
    <property type="entry name" value="Cation_ATPase_N"/>
    <property type="match status" value="1"/>
</dbReference>
<feature type="domain" description="Cation-transporting P-type ATPase N-terminal" evidence="2">
    <location>
        <begin position="1"/>
        <end position="63"/>
    </location>
</feature>
<evidence type="ECO:0000313" key="3">
    <source>
        <dbReference type="EMBL" id="GAK35016.1"/>
    </source>
</evidence>
<dbReference type="RefSeq" id="WP_226992411.1">
    <property type="nucleotide sequence ID" value="NZ_BAJS01000001.1"/>
</dbReference>
<evidence type="ECO:0000256" key="1">
    <source>
        <dbReference type="SAM" id="Phobius"/>
    </source>
</evidence>
<dbReference type="Gene3D" id="2.70.150.10">
    <property type="entry name" value="Calcium-transporting ATPase, cytoplasmic transduction domain A"/>
    <property type="match status" value="1"/>
</dbReference>
<dbReference type="Proteomes" id="UP000027601">
    <property type="component" value="Unassembled WGS sequence"/>
</dbReference>
<reference evidence="3 4" key="1">
    <citation type="journal article" date="2015" name="Microbes Environ.">
        <title>Distribution and evolution of nitrogen fixation genes in the phylum bacteroidetes.</title>
        <authorList>
            <person name="Inoue J."/>
            <person name="Oshima K."/>
            <person name="Suda W."/>
            <person name="Sakamoto M."/>
            <person name="Iino T."/>
            <person name="Noda S."/>
            <person name="Hongoh Y."/>
            <person name="Hattori M."/>
            <person name="Ohkuma M."/>
        </authorList>
    </citation>
    <scope>NUCLEOTIDE SEQUENCE [LARGE SCALE GENOMIC DNA]</scope>
    <source>
        <strain evidence="3 4">JCM 15093</strain>
    </source>
</reference>
<feature type="transmembrane region" description="Helical" evidence="1">
    <location>
        <begin position="35"/>
        <end position="61"/>
    </location>
</feature>
<dbReference type="AlphaFoldDB" id="A0A069CYA2"/>
<dbReference type="EMBL" id="BAJS01000001">
    <property type="protein sequence ID" value="GAK35016.1"/>
    <property type="molecule type" value="Genomic_DNA"/>
</dbReference>
<evidence type="ECO:0000313" key="4">
    <source>
        <dbReference type="Proteomes" id="UP000027601"/>
    </source>
</evidence>
<sequence>MESTDKFNGLTQQEAQDRLLREGYNELHGSNSRNFYTIMLGVIKEPMFLLLVACGALYMILGDTEEGIMLLSFVFVVMGIEFYQERKSEKALEALKDMASPRACYSGRPRNTYSGARSGL</sequence>
<feature type="transmembrane region" description="Helical" evidence="1">
    <location>
        <begin position="67"/>
        <end position="83"/>
    </location>
</feature>
<proteinExistence type="predicted"/>
<evidence type="ECO:0000259" key="2">
    <source>
        <dbReference type="SMART" id="SM00831"/>
    </source>
</evidence>
<dbReference type="InterPro" id="IPR004014">
    <property type="entry name" value="ATPase_P-typ_cation-transptr_N"/>
</dbReference>
<dbReference type="eggNOG" id="COG0474">
    <property type="taxonomic scope" value="Bacteria"/>
</dbReference>
<name>A0A069CYA2_9BACE</name>